<dbReference type="AlphaFoldDB" id="A0AAW0QI72"/>
<gene>
    <name evidence="2" type="ORF">PG999_012353</name>
</gene>
<dbReference type="EMBL" id="JAQQWP010000009">
    <property type="protein sequence ID" value="KAK8101979.1"/>
    <property type="molecule type" value="Genomic_DNA"/>
</dbReference>
<dbReference type="Proteomes" id="UP001392437">
    <property type="component" value="Unassembled WGS sequence"/>
</dbReference>
<name>A0AAW0QI72_9PEZI</name>
<reference evidence="2 3" key="1">
    <citation type="submission" date="2023-01" db="EMBL/GenBank/DDBJ databases">
        <title>Analysis of 21 Apiospora genomes using comparative genomics revels a genus with tremendous synthesis potential of carbohydrate active enzymes and secondary metabolites.</title>
        <authorList>
            <person name="Sorensen T."/>
        </authorList>
    </citation>
    <scope>NUCLEOTIDE SEQUENCE [LARGE SCALE GENOMIC DNA]</scope>
    <source>
        <strain evidence="2 3">CBS 117206</strain>
    </source>
</reference>
<keyword evidence="3" id="KW-1185">Reference proteome</keyword>
<feature type="region of interest" description="Disordered" evidence="1">
    <location>
        <begin position="1"/>
        <end position="24"/>
    </location>
</feature>
<evidence type="ECO:0000313" key="2">
    <source>
        <dbReference type="EMBL" id="KAK8101979.1"/>
    </source>
</evidence>
<organism evidence="2 3">
    <name type="scientific">Apiospora kogelbergensis</name>
    <dbReference type="NCBI Taxonomy" id="1337665"/>
    <lineage>
        <taxon>Eukaryota</taxon>
        <taxon>Fungi</taxon>
        <taxon>Dikarya</taxon>
        <taxon>Ascomycota</taxon>
        <taxon>Pezizomycotina</taxon>
        <taxon>Sordariomycetes</taxon>
        <taxon>Xylariomycetidae</taxon>
        <taxon>Amphisphaeriales</taxon>
        <taxon>Apiosporaceae</taxon>
        <taxon>Apiospora</taxon>
    </lineage>
</organism>
<feature type="compositionally biased region" description="Basic and acidic residues" evidence="1">
    <location>
        <begin position="1"/>
        <end position="13"/>
    </location>
</feature>
<sequence length="138" mass="14927">MIHVQDGLDKPAEDDAGYPQLGRRRVPGASLLPQTVFRTRFGGSLVLYCGRCVVFVVGGALEVQGPPQPEAPAVPDLIDGDPGMQHEHVLPAHILQDGVQHAGRELRFVVVAPLGQGPERMWSTMLGRSPATFKVFCH</sequence>
<evidence type="ECO:0000256" key="1">
    <source>
        <dbReference type="SAM" id="MobiDB-lite"/>
    </source>
</evidence>
<accession>A0AAW0QI72</accession>
<proteinExistence type="predicted"/>
<evidence type="ECO:0000313" key="3">
    <source>
        <dbReference type="Proteomes" id="UP001392437"/>
    </source>
</evidence>
<protein>
    <submittedName>
        <fullName evidence="2">Uncharacterized protein</fullName>
    </submittedName>
</protein>
<comment type="caution">
    <text evidence="2">The sequence shown here is derived from an EMBL/GenBank/DDBJ whole genome shotgun (WGS) entry which is preliminary data.</text>
</comment>